<accession>A0A6J2EMZ0</accession>
<feature type="transmembrane region" description="Helical" evidence="7">
    <location>
        <begin position="416"/>
        <end position="440"/>
    </location>
</feature>
<feature type="transmembrane region" description="Helical" evidence="7">
    <location>
        <begin position="511"/>
        <end position="536"/>
    </location>
</feature>
<feature type="transmembrane region" description="Helical" evidence="7">
    <location>
        <begin position="461"/>
        <end position="482"/>
    </location>
</feature>
<feature type="transmembrane region" description="Helical" evidence="7">
    <location>
        <begin position="391"/>
        <end position="410"/>
    </location>
</feature>
<dbReference type="InterPro" id="IPR007603">
    <property type="entry name" value="Choline_transptr-like"/>
</dbReference>
<feature type="region of interest" description="Disordered" evidence="6">
    <location>
        <begin position="1"/>
        <end position="134"/>
    </location>
</feature>
<feature type="transmembrane region" description="Helical" evidence="7">
    <location>
        <begin position="738"/>
        <end position="756"/>
    </location>
</feature>
<keyword evidence="5 7" id="KW-0472">Membrane</keyword>
<dbReference type="GeneID" id="113932264"/>
<evidence type="ECO:0000256" key="1">
    <source>
        <dbReference type="ARBA" id="ARBA00004141"/>
    </source>
</evidence>
<comment type="subcellular location">
    <subcellularLocation>
        <location evidence="1">Membrane</location>
        <topology evidence="1">Multi-pass membrane protein</topology>
    </subcellularLocation>
</comment>
<evidence type="ECO:0000256" key="2">
    <source>
        <dbReference type="ARBA" id="ARBA00007168"/>
    </source>
</evidence>
<protein>
    <submittedName>
        <fullName evidence="9">Choline transporter-like protein 3 isoform X1</fullName>
    </submittedName>
</protein>
<keyword evidence="3 7" id="KW-0812">Transmembrane</keyword>
<evidence type="ECO:0000313" key="9">
    <source>
        <dbReference type="RefSeq" id="XP_027466903.2"/>
    </source>
</evidence>
<reference evidence="9" key="1">
    <citation type="submission" date="2025-08" db="UniProtKB">
        <authorList>
            <consortium name="RefSeq"/>
        </authorList>
    </citation>
    <scope>IDENTIFICATION</scope>
    <source>
        <tissue evidence="9">Blood</tissue>
    </source>
</reference>
<evidence type="ECO:0000256" key="5">
    <source>
        <dbReference type="ARBA" id="ARBA00023136"/>
    </source>
</evidence>
<evidence type="ECO:0000256" key="3">
    <source>
        <dbReference type="ARBA" id="ARBA00022692"/>
    </source>
</evidence>
<name>A0A6J2EMZ0_ZALCA</name>
<feature type="transmembrane region" description="Helical" evidence="7">
    <location>
        <begin position="557"/>
        <end position="580"/>
    </location>
</feature>
<dbReference type="Proteomes" id="UP000515165">
    <property type="component" value="Chromosome 4"/>
</dbReference>
<dbReference type="GO" id="GO:0015101">
    <property type="term" value="F:organic cation transmembrane transporter activity"/>
    <property type="evidence" value="ECO:0007669"/>
    <property type="project" value="UniProtKB-ARBA"/>
</dbReference>
<keyword evidence="4 7" id="KW-1133">Transmembrane helix</keyword>
<keyword evidence="8" id="KW-1185">Reference proteome</keyword>
<feature type="transmembrane region" description="Helical" evidence="7">
    <location>
        <begin position="211"/>
        <end position="231"/>
    </location>
</feature>
<dbReference type="RefSeq" id="XP_027466903.2">
    <property type="nucleotide sequence ID" value="XM_027611102.2"/>
</dbReference>
<evidence type="ECO:0000256" key="4">
    <source>
        <dbReference type="ARBA" id="ARBA00022989"/>
    </source>
</evidence>
<evidence type="ECO:0000256" key="7">
    <source>
        <dbReference type="SAM" id="Phobius"/>
    </source>
</evidence>
<dbReference type="GO" id="GO:0016020">
    <property type="term" value="C:membrane"/>
    <property type="evidence" value="ECO:0007669"/>
    <property type="project" value="UniProtKB-SubCell"/>
</dbReference>
<dbReference type="OrthoDB" id="420519at2759"/>
<organism evidence="8 9">
    <name type="scientific">Zalophus californianus</name>
    <name type="common">California sealion</name>
    <dbReference type="NCBI Taxonomy" id="9704"/>
    <lineage>
        <taxon>Eukaryota</taxon>
        <taxon>Metazoa</taxon>
        <taxon>Chordata</taxon>
        <taxon>Craniata</taxon>
        <taxon>Vertebrata</taxon>
        <taxon>Euteleostomi</taxon>
        <taxon>Mammalia</taxon>
        <taxon>Eutheria</taxon>
        <taxon>Laurasiatheria</taxon>
        <taxon>Carnivora</taxon>
        <taxon>Caniformia</taxon>
        <taxon>Pinnipedia</taxon>
        <taxon>Otariidae</taxon>
        <taxon>Zalophus</taxon>
    </lineage>
</organism>
<feature type="transmembrane region" description="Helical" evidence="7">
    <location>
        <begin position="711"/>
        <end position="732"/>
    </location>
</feature>
<evidence type="ECO:0000256" key="6">
    <source>
        <dbReference type="SAM" id="MobiDB-lite"/>
    </source>
</evidence>
<proteinExistence type="inferred from homology"/>
<dbReference type="PANTHER" id="PTHR12385:SF13">
    <property type="entry name" value="CHOLINE TRANSPORTER-LIKE PROTEIN 3"/>
    <property type="match status" value="1"/>
</dbReference>
<dbReference type="CTD" id="126969"/>
<dbReference type="KEGG" id="zca:113932264"/>
<dbReference type="AlphaFoldDB" id="A0A6J2EMZ0"/>
<dbReference type="Pfam" id="PF04515">
    <property type="entry name" value="Choline_transpo"/>
    <property type="match status" value="1"/>
</dbReference>
<gene>
    <name evidence="9" type="primary">SLC44A3</name>
</gene>
<feature type="compositionally biased region" description="Basic and acidic residues" evidence="6">
    <location>
        <begin position="100"/>
        <end position="112"/>
    </location>
</feature>
<feature type="transmembrane region" description="Helical" evidence="7">
    <location>
        <begin position="600"/>
        <end position="624"/>
    </location>
</feature>
<evidence type="ECO:0000313" key="8">
    <source>
        <dbReference type="Proteomes" id="UP000515165"/>
    </source>
</evidence>
<sequence length="829" mass="92844">MDIPGVATAQVVEAEGPRKRRHCRGQVTDGAGPEPLRWSRRPSSRLWKAAAGRRCAPSGRWASPPRCSRRECGVCSQHPRPAPERRMQCPGAQYLVSDRPAPRGDGAPEGKRPRGKARGPGRGFGRPPSTLPPSPILAVKAPAPAPPSPGDTWREGRRTPLRCWGGGEGAAGCGAQTWGRPLVHVQASAERTPRQREWRPQLYRKCTDTTWLFLFFLFWTGLMFITGYSVAAGATGRLLFGYDSFGNVCGKKNSPVEGAPLSGQDMTRKKHVFFMNSCNPEVKDVRLNSTILCVSRCPEEQLSTLEEVQLFADNNGSFLCVYSLNSINYTQNPNAYSLCPRLPVPPSKSFPLFNRCIPQTPECYSLFASVLINDVDILHRILSGIMSGRDIILGLCIFALALSLGMIVTFRFITTLLVHIFIALIILGLLFVCGVLWWLYYDYTHDLSIELDTERENMKCLLGFAILSTVITAVLLGLIFVLRKRIKLTVELFQVINKAISNSPFLLLQPLWTFAILIFFWVFWVAVLLSLGTAGAARVIEGGQVEYQPLVGIRYMWWYHLIGLIWTSEFILACQQMTVAGALVTCYFNRNKNDPPDRPILWSLSILFCYHQGTAIKGSFLITLMRIPRTILMYISNALKGKQHGVWSRCVFRCCFCCFWCLDKWLRQFNQDAYPATAINGTDFCTSAQDALKLLSKNSSHFTSVNCFGDFIIFLGKVLVVCFTVFGGLMAFNYNRALQVWVIPLLLVTFFAYLVAHSFLSVFETVLDALFLCFAVDLETNDGSSEKPYFMDQEFLSFVKSINRVNAARAQGAERSLRNEEGMELQPVV</sequence>
<dbReference type="PANTHER" id="PTHR12385">
    <property type="entry name" value="CHOLINE TRANSPORTER-LIKE (SLC FAMILY 44)"/>
    <property type="match status" value="1"/>
</dbReference>
<comment type="similarity">
    <text evidence="2">Belongs to the CTL (choline transporter-like) family.</text>
</comment>